<dbReference type="Proteomes" id="UP000290174">
    <property type="component" value="Unassembled WGS sequence"/>
</dbReference>
<evidence type="ECO:0000313" key="1">
    <source>
        <dbReference type="EMBL" id="RXG85093.1"/>
    </source>
</evidence>
<evidence type="ECO:0000313" key="2">
    <source>
        <dbReference type="Proteomes" id="UP000290174"/>
    </source>
</evidence>
<comment type="caution">
    <text evidence="1">The sequence shown here is derived from an EMBL/GenBank/DDBJ whole genome shotgun (WGS) entry which is preliminary data.</text>
</comment>
<dbReference type="AlphaFoldDB" id="A0A4V1KUP5"/>
<proteinExistence type="predicted"/>
<name>A0A4V1KUP5_9BRAD</name>
<protein>
    <submittedName>
        <fullName evidence="1">Uncharacterized protein</fullName>
    </submittedName>
</protein>
<dbReference type="EMBL" id="RKMK01000062">
    <property type="protein sequence ID" value="RXG85093.1"/>
    <property type="molecule type" value="Genomic_DNA"/>
</dbReference>
<reference evidence="1 2" key="1">
    <citation type="submission" date="2018-11" db="EMBL/GenBank/DDBJ databases">
        <title>Bradyrhizobium sp. nov., isolated from effective nodules of peanut in China.</title>
        <authorList>
            <person name="Li Y."/>
        </authorList>
    </citation>
    <scope>NUCLEOTIDE SEQUENCE [LARGE SCALE GENOMIC DNA]</scope>
    <source>
        <strain evidence="1 2">CCBAU 51770</strain>
    </source>
</reference>
<sequence length="171" mass="19125">MKAFLKLENGALDDLMAHLLPSDSEEEQAAFLLARAVRSDHQVTFEVAETKKLGPGDFIVQQDDYLELADETRAALIKRAHDIDTSLVELHSHPGPWPAGFSYADRLGLQETVPHMWWRLKKRPYLAIVVAKSGFDALLWLDNPKIPRPLDGIVEGSRVLKPTNFSLGGWG</sequence>
<accession>A0A4V1KUP5</accession>
<organism evidence="1 2">
    <name type="scientific">Bradyrhizobium zhanjiangense</name>
    <dbReference type="NCBI Taxonomy" id="1325107"/>
    <lineage>
        <taxon>Bacteria</taxon>
        <taxon>Pseudomonadati</taxon>
        <taxon>Pseudomonadota</taxon>
        <taxon>Alphaproteobacteria</taxon>
        <taxon>Hyphomicrobiales</taxon>
        <taxon>Nitrobacteraceae</taxon>
        <taxon>Bradyrhizobium</taxon>
    </lineage>
</organism>
<gene>
    <name evidence="1" type="ORF">EAS61_37065</name>
</gene>